<sequence length="135" mass="15093">MKKALVTITLLCSVFFFSQKNMNYIQISYGSICCGTPSTKPVTDYLKKFEKSNRIKSFEVLRQGGLGREGEFNLYIGTDRLGKKQKTAFVKGLESAVALQNKNRKKDSDGTVSFDSSVIVGKSDLTKIKNLTIYK</sequence>
<dbReference type="EMBL" id="FTNY01000001">
    <property type="protein sequence ID" value="SIS29869.1"/>
    <property type="molecule type" value="Genomic_DNA"/>
</dbReference>
<evidence type="ECO:0000313" key="1">
    <source>
        <dbReference type="EMBL" id="SIS29869.1"/>
    </source>
</evidence>
<organism evidence="1 2">
    <name type="scientific">Chryseobacterium shigense</name>
    <dbReference type="NCBI Taxonomy" id="297244"/>
    <lineage>
        <taxon>Bacteria</taxon>
        <taxon>Pseudomonadati</taxon>
        <taxon>Bacteroidota</taxon>
        <taxon>Flavobacteriia</taxon>
        <taxon>Flavobacteriales</taxon>
        <taxon>Weeksellaceae</taxon>
        <taxon>Chryseobacterium group</taxon>
        <taxon>Chryseobacterium</taxon>
    </lineage>
</organism>
<dbReference type="RefSeq" id="WP_076504603.1">
    <property type="nucleotide sequence ID" value="NZ_FTNY01000001.1"/>
</dbReference>
<reference evidence="2" key="1">
    <citation type="submission" date="2017-01" db="EMBL/GenBank/DDBJ databases">
        <authorList>
            <person name="Varghese N."/>
            <person name="Submissions S."/>
        </authorList>
    </citation>
    <scope>NUCLEOTIDE SEQUENCE [LARGE SCALE GENOMIC DNA]</scope>
    <source>
        <strain evidence="2">DSM 17126</strain>
    </source>
</reference>
<dbReference type="Proteomes" id="UP000186373">
    <property type="component" value="Unassembled WGS sequence"/>
</dbReference>
<dbReference type="OrthoDB" id="1270881at2"/>
<keyword evidence="2" id="KW-1185">Reference proteome</keyword>
<gene>
    <name evidence="1" type="ORF">SAMN05421639_101638</name>
</gene>
<dbReference type="AlphaFoldDB" id="A0A1N7HYD3"/>
<accession>A0A1N7HYD3</accession>
<name>A0A1N7HYD3_9FLAO</name>
<evidence type="ECO:0000313" key="2">
    <source>
        <dbReference type="Proteomes" id="UP000186373"/>
    </source>
</evidence>
<proteinExistence type="predicted"/>
<protein>
    <submittedName>
        <fullName evidence="1">Uncharacterized protein</fullName>
    </submittedName>
</protein>